<accession>A0A348B6Y9</accession>
<proteinExistence type="predicted"/>
<dbReference type="EMBL" id="AP018553">
    <property type="protein sequence ID" value="BBD73941.1"/>
    <property type="molecule type" value="Genomic_DNA"/>
</dbReference>
<dbReference type="NCBIfam" id="TIGR01766">
    <property type="entry name" value="IS200/IS605 family accessory protein TnpB-like domain"/>
    <property type="match status" value="1"/>
</dbReference>
<dbReference type="InterPro" id="IPR010095">
    <property type="entry name" value="Cas12f1-like_TNB"/>
</dbReference>
<evidence type="ECO:0000256" key="1">
    <source>
        <dbReference type="ARBA" id="ARBA00023125"/>
    </source>
</evidence>
<reference evidence="5" key="2">
    <citation type="submission" date="2018-04" db="EMBL/GenBank/DDBJ databases">
        <title>Complete genome sequence of Sulfodiicoccus acidiphilus strain HS-1.</title>
        <authorList>
            <person name="Sakai H.D."/>
            <person name="Kurosawa N."/>
        </authorList>
    </citation>
    <scope>NUCLEOTIDE SEQUENCE [LARGE SCALE GENOMIC DNA]</scope>
    <source>
        <strain evidence="5">HS-1</strain>
    </source>
</reference>
<evidence type="ECO:0000259" key="2">
    <source>
        <dbReference type="Pfam" id="PF07282"/>
    </source>
</evidence>
<dbReference type="KEGG" id="sacd:HS1genome_2330"/>
<keyword evidence="1" id="KW-0238">DNA-binding</keyword>
<dbReference type="Pfam" id="PF07282">
    <property type="entry name" value="Cas12f1-like_TNB"/>
    <property type="match status" value="1"/>
</dbReference>
<reference evidence="3" key="3">
    <citation type="journal article" date="2019" name="BMC Res. Notes">
        <title>Complete genome sequence of the Sulfodiicoccus acidiphilus strain HS-1T, the first crenarchaeon that lacks polB3, isolated from an acidic hot spring in Ohwaku-dani, Hakone, Japan.</title>
        <authorList>
            <person name="Sakai H.D."/>
            <person name="Kurosawa N."/>
        </authorList>
    </citation>
    <scope>NUCLEOTIDE SEQUENCE</scope>
    <source>
        <strain evidence="3">HS-1</strain>
    </source>
</reference>
<reference evidence="4" key="1">
    <citation type="journal article" date="2014" name="Int. J. Syst. Evol. Microbiol.">
        <title>Complete genome sequence of Corynebacterium casei LMG S-19264T (=DSM 44701T), isolated from a smear-ripened cheese.</title>
        <authorList>
            <consortium name="US DOE Joint Genome Institute (JGI-PGF)"/>
            <person name="Walter F."/>
            <person name="Albersmeier A."/>
            <person name="Kalinowski J."/>
            <person name="Ruckert C."/>
        </authorList>
    </citation>
    <scope>NUCLEOTIDE SEQUENCE</scope>
    <source>
        <strain evidence="4">JCM 31740</strain>
    </source>
</reference>
<keyword evidence="5" id="KW-1185">Reference proteome</keyword>
<evidence type="ECO:0000313" key="4">
    <source>
        <dbReference type="EMBL" id="GGU05356.1"/>
    </source>
</evidence>
<protein>
    <recommendedName>
        <fullName evidence="2">Cas12f1-like TNB domain-containing protein</fullName>
    </recommendedName>
</protein>
<dbReference type="Proteomes" id="UP000616143">
    <property type="component" value="Unassembled WGS sequence"/>
</dbReference>
<name>A0A348B6Y9_9CREN</name>
<feature type="domain" description="Cas12f1-like TNB" evidence="2">
    <location>
        <begin position="52"/>
        <end position="114"/>
    </location>
</feature>
<organism evidence="3 5">
    <name type="scientific">Sulfodiicoccus acidiphilus</name>
    <dbReference type="NCBI Taxonomy" id="1670455"/>
    <lineage>
        <taxon>Archaea</taxon>
        <taxon>Thermoproteota</taxon>
        <taxon>Thermoprotei</taxon>
        <taxon>Sulfolobales</taxon>
        <taxon>Sulfolobaceae</taxon>
        <taxon>Sulfodiicoccus</taxon>
    </lineage>
</organism>
<dbReference type="Proteomes" id="UP000276741">
    <property type="component" value="Chromosome"/>
</dbReference>
<dbReference type="GO" id="GO:0003677">
    <property type="term" value="F:DNA binding"/>
    <property type="evidence" value="ECO:0007669"/>
    <property type="project" value="UniProtKB-KW"/>
</dbReference>
<evidence type="ECO:0000313" key="3">
    <source>
        <dbReference type="EMBL" id="BBD73941.1"/>
    </source>
</evidence>
<evidence type="ECO:0000313" key="5">
    <source>
        <dbReference type="Proteomes" id="UP000276741"/>
    </source>
</evidence>
<gene>
    <name evidence="4" type="ORF">GCM10007116_22260</name>
    <name evidence="3" type="ORF">HS1genome_2330</name>
</gene>
<dbReference type="EMBL" id="BMQS01000034">
    <property type="protein sequence ID" value="GGU05356.1"/>
    <property type="molecule type" value="Genomic_DNA"/>
</dbReference>
<dbReference type="AlphaFoldDB" id="A0A348B6Y9"/>
<sequence>MEDLARKVGKWIVDEAKRLGANVIKLENLRNLVKNVDKPSKEFHDKLYLMRYRRVQYWISWQATEHNAIVEFVSYSSVTCPKCGRKTIEEVAHRWLKCSRGYENDRDVVAIVNLNGRGSLTLSTAPQMRNVKPNR</sequence>
<reference evidence="4" key="4">
    <citation type="submission" date="2020-09" db="EMBL/GenBank/DDBJ databases">
        <authorList>
            <person name="Sun Q."/>
            <person name="Ohkuma M."/>
        </authorList>
    </citation>
    <scope>NUCLEOTIDE SEQUENCE</scope>
    <source>
        <strain evidence="4">JCM 31740</strain>
    </source>
</reference>